<dbReference type="EMBL" id="FQZY01000028">
    <property type="protein sequence ID" value="SHK07376.1"/>
    <property type="molecule type" value="Genomic_DNA"/>
</dbReference>
<evidence type="ECO:0000313" key="3">
    <source>
        <dbReference type="EMBL" id="SHK07376.1"/>
    </source>
</evidence>
<evidence type="ECO:0000259" key="2">
    <source>
        <dbReference type="PROSITE" id="PS50943"/>
    </source>
</evidence>
<dbReference type="PANTHER" id="PTHR46558:SF13">
    <property type="entry name" value="HTH-TYPE TRANSCRIPTIONAL REGULATOR IMMR"/>
    <property type="match status" value="1"/>
</dbReference>
<evidence type="ECO:0000256" key="1">
    <source>
        <dbReference type="ARBA" id="ARBA00023125"/>
    </source>
</evidence>
<sequence length="224" mass="26227">MKLEEKLQILRKKNGYSQEQLADKLGTARQTISKWENGLAIPELNGLILLSELYGIPIDRLVKDDDRCNVRLCDHSDRNISEMISFLICAKKNTYAANKNEDVSSRMKSHDFSYCDQGYKYLDSYLGGEKFFGSEVVWHQDDPIWGMNYTGRITGEHFNSDFLKEALLNVPYEIPYRGPEIFAKGDYHYHCRVEGEFIWYQGYEEIFYQEEKIYECCFHGGMIE</sequence>
<dbReference type="PANTHER" id="PTHR46558">
    <property type="entry name" value="TRACRIPTIONAL REGULATORY PROTEIN-RELATED-RELATED"/>
    <property type="match status" value="1"/>
</dbReference>
<dbReference type="CDD" id="cd00093">
    <property type="entry name" value="HTH_XRE"/>
    <property type="match status" value="1"/>
</dbReference>
<dbReference type="SUPFAM" id="SSF47413">
    <property type="entry name" value="lambda repressor-like DNA-binding domains"/>
    <property type="match status" value="1"/>
</dbReference>
<dbReference type="InterPro" id="IPR001387">
    <property type="entry name" value="Cro/C1-type_HTH"/>
</dbReference>
<dbReference type="RefSeq" id="WP_073109945.1">
    <property type="nucleotide sequence ID" value="NZ_FQZY01000028.1"/>
</dbReference>
<dbReference type="InterPro" id="IPR043735">
    <property type="entry name" value="DUF5680"/>
</dbReference>
<organism evidence="3 4">
    <name type="scientific">Hespellia stercorisuis DSM 15480</name>
    <dbReference type="NCBI Taxonomy" id="1121950"/>
    <lineage>
        <taxon>Bacteria</taxon>
        <taxon>Bacillati</taxon>
        <taxon>Bacillota</taxon>
        <taxon>Clostridia</taxon>
        <taxon>Lachnospirales</taxon>
        <taxon>Lachnospiraceae</taxon>
        <taxon>Hespellia</taxon>
    </lineage>
</organism>
<keyword evidence="4" id="KW-1185">Reference proteome</keyword>
<dbReference type="Pfam" id="PF01381">
    <property type="entry name" value="HTH_3"/>
    <property type="match status" value="1"/>
</dbReference>
<dbReference type="PROSITE" id="PS50943">
    <property type="entry name" value="HTH_CROC1"/>
    <property type="match status" value="1"/>
</dbReference>
<dbReference type="InterPro" id="IPR010982">
    <property type="entry name" value="Lambda_DNA-bd_dom_sf"/>
</dbReference>
<reference evidence="3 4" key="1">
    <citation type="submission" date="2016-11" db="EMBL/GenBank/DDBJ databases">
        <authorList>
            <person name="Jaros S."/>
            <person name="Januszkiewicz K."/>
            <person name="Wedrychowicz H."/>
        </authorList>
    </citation>
    <scope>NUCLEOTIDE SEQUENCE [LARGE SCALE GENOMIC DNA]</scope>
    <source>
        <strain evidence="3 4">DSM 15480</strain>
    </source>
</reference>
<dbReference type="STRING" id="1121950.SAMN02745243_02128"/>
<dbReference type="GO" id="GO:0003677">
    <property type="term" value="F:DNA binding"/>
    <property type="evidence" value="ECO:0007669"/>
    <property type="project" value="UniProtKB-KW"/>
</dbReference>
<name>A0A1M6PHF4_9FIRM</name>
<gene>
    <name evidence="3" type="ORF">SAMN02745243_02128</name>
</gene>
<feature type="domain" description="HTH cro/C1-type" evidence="2">
    <location>
        <begin position="7"/>
        <end position="61"/>
    </location>
</feature>
<keyword evidence="1" id="KW-0238">DNA-binding</keyword>
<accession>A0A1M6PHF4</accession>
<dbReference type="Pfam" id="PF18931">
    <property type="entry name" value="DUF5680"/>
    <property type="match status" value="1"/>
</dbReference>
<protein>
    <submittedName>
        <fullName evidence="3">Predicted transcriptional regulators</fullName>
    </submittedName>
</protein>
<dbReference type="AlphaFoldDB" id="A0A1M6PHF4"/>
<dbReference type="SMART" id="SM00530">
    <property type="entry name" value="HTH_XRE"/>
    <property type="match status" value="1"/>
</dbReference>
<dbReference type="Proteomes" id="UP000184301">
    <property type="component" value="Unassembled WGS sequence"/>
</dbReference>
<dbReference type="OrthoDB" id="9801008at2"/>
<proteinExistence type="predicted"/>
<dbReference type="Gene3D" id="1.10.260.40">
    <property type="entry name" value="lambda repressor-like DNA-binding domains"/>
    <property type="match status" value="1"/>
</dbReference>
<evidence type="ECO:0000313" key="4">
    <source>
        <dbReference type="Proteomes" id="UP000184301"/>
    </source>
</evidence>